<protein>
    <submittedName>
        <fullName evidence="2">Uncharacterized protein</fullName>
    </submittedName>
</protein>
<evidence type="ECO:0000313" key="3">
    <source>
        <dbReference type="Proteomes" id="UP001172101"/>
    </source>
</evidence>
<comment type="caution">
    <text evidence="2">The sequence shown here is derived from an EMBL/GenBank/DDBJ whole genome shotgun (WGS) entry which is preliminary data.</text>
</comment>
<dbReference type="AlphaFoldDB" id="A0AA40BHQ5"/>
<dbReference type="EMBL" id="JAUIRO010000001">
    <property type="protein sequence ID" value="KAK0734442.1"/>
    <property type="molecule type" value="Genomic_DNA"/>
</dbReference>
<dbReference type="GeneID" id="85324946"/>
<accession>A0AA40BHQ5</accession>
<organism evidence="2 3">
    <name type="scientific">Lasiosphaeria miniovina</name>
    <dbReference type="NCBI Taxonomy" id="1954250"/>
    <lineage>
        <taxon>Eukaryota</taxon>
        <taxon>Fungi</taxon>
        <taxon>Dikarya</taxon>
        <taxon>Ascomycota</taxon>
        <taxon>Pezizomycotina</taxon>
        <taxon>Sordariomycetes</taxon>
        <taxon>Sordariomycetidae</taxon>
        <taxon>Sordariales</taxon>
        <taxon>Lasiosphaeriaceae</taxon>
        <taxon>Lasiosphaeria</taxon>
    </lineage>
</organism>
<evidence type="ECO:0000256" key="1">
    <source>
        <dbReference type="SAM" id="MobiDB-lite"/>
    </source>
</evidence>
<dbReference type="RefSeq" id="XP_060303319.1">
    <property type="nucleotide sequence ID" value="XM_060441676.1"/>
</dbReference>
<name>A0AA40BHQ5_9PEZI</name>
<reference evidence="2" key="1">
    <citation type="submission" date="2023-06" db="EMBL/GenBank/DDBJ databases">
        <title>Genome-scale phylogeny and comparative genomics of the fungal order Sordariales.</title>
        <authorList>
            <consortium name="Lawrence Berkeley National Laboratory"/>
            <person name="Hensen N."/>
            <person name="Bonometti L."/>
            <person name="Westerberg I."/>
            <person name="Brannstrom I.O."/>
            <person name="Guillou S."/>
            <person name="Cros-Aarteil S."/>
            <person name="Calhoun S."/>
            <person name="Haridas S."/>
            <person name="Kuo A."/>
            <person name="Mondo S."/>
            <person name="Pangilinan J."/>
            <person name="Riley R."/>
            <person name="LaButti K."/>
            <person name="Andreopoulos B."/>
            <person name="Lipzen A."/>
            <person name="Chen C."/>
            <person name="Yanf M."/>
            <person name="Daum C."/>
            <person name="Ng V."/>
            <person name="Clum A."/>
            <person name="Steindorff A."/>
            <person name="Ohm R."/>
            <person name="Martin F."/>
            <person name="Silar P."/>
            <person name="Natvig D."/>
            <person name="Lalanne C."/>
            <person name="Gautier V."/>
            <person name="Ament-velasquez S.L."/>
            <person name="Kruys A."/>
            <person name="Hutchinson M.I."/>
            <person name="Powell A.J."/>
            <person name="Barry K."/>
            <person name="Miller A.N."/>
            <person name="Grigoriev I.V."/>
            <person name="Debuchy R."/>
            <person name="Gladieux P."/>
            <person name="Thoren M.H."/>
            <person name="Johannesson H."/>
        </authorList>
    </citation>
    <scope>NUCLEOTIDE SEQUENCE</scope>
    <source>
        <strain evidence="2">SMH2392-1A</strain>
    </source>
</reference>
<dbReference type="Proteomes" id="UP001172101">
    <property type="component" value="Unassembled WGS sequence"/>
</dbReference>
<sequence length="216" mass="24419">MACIVEMGSKTDKLYRTAVHPSRVGITHVRRGWPVCRESTVYMVHVLCQKHTASNKKKLRSNQGPGNMLRDSKARTPLPDCWDGLMGMIGCDRMAPLGSPHEKATPIKQRWEAPTTHRAHTALENMRRTPGIIKRWENLLMKAETAAARGDKEPWKDQGKKRARDLLSCAVCNIEINVARRQVEEPSDEPCTRENVQAPHPHGPQKRRAPEWVVGV</sequence>
<keyword evidence="3" id="KW-1185">Reference proteome</keyword>
<feature type="region of interest" description="Disordered" evidence="1">
    <location>
        <begin position="182"/>
        <end position="216"/>
    </location>
</feature>
<gene>
    <name evidence="2" type="ORF">B0T26DRAFT_70359</name>
</gene>
<evidence type="ECO:0000313" key="2">
    <source>
        <dbReference type="EMBL" id="KAK0734442.1"/>
    </source>
</evidence>
<proteinExistence type="predicted"/>